<dbReference type="InterPro" id="IPR001965">
    <property type="entry name" value="Znf_PHD"/>
</dbReference>
<reference evidence="11" key="2">
    <citation type="submission" date="2025-08" db="UniProtKB">
        <authorList>
            <consortium name="Ensembl"/>
        </authorList>
    </citation>
    <scope>IDENTIFICATION</scope>
</reference>
<keyword evidence="4" id="KW-0862">Zinc</keyword>
<dbReference type="Ensembl" id="ENSVURT00010000915.1">
    <property type="protein sequence ID" value="ENSVURP00010000787.1"/>
    <property type="gene ID" value="ENSVURG00010000559.1"/>
</dbReference>
<dbReference type="PROSITE" id="PS51414">
    <property type="entry name" value="HSR"/>
    <property type="match status" value="1"/>
</dbReference>
<dbReference type="Pfam" id="PF00628">
    <property type="entry name" value="PHD"/>
    <property type="match status" value="1"/>
</dbReference>
<dbReference type="Gene3D" id="3.30.40.10">
    <property type="entry name" value="Zinc/RING finger domain, C3HC4 (zinc finger)"/>
    <property type="match status" value="2"/>
</dbReference>
<dbReference type="SMART" id="SM00258">
    <property type="entry name" value="SAND"/>
    <property type="match status" value="1"/>
</dbReference>
<dbReference type="InterPro" id="IPR019786">
    <property type="entry name" value="Zinc_finger_PHD-type_CS"/>
</dbReference>
<feature type="region of interest" description="Disordered" evidence="7">
    <location>
        <begin position="218"/>
        <end position="269"/>
    </location>
</feature>
<evidence type="ECO:0000256" key="3">
    <source>
        <dbReference type="ARBA" id="ARBA00022771"/>
    </source>
</evidence>
<proteinExistence type="predicted"/>
<feature type="domain" description="SAND" evidence="9">
    <location>
        <begin position="173"/>
        <end position="264"/>
    </location>
</feature>
<dbReference type="FunFam" id="3.10.390.10:FF:000006">
    <property type="entry name" value="Autoimmune regulator"/>
    <property type="match status" value="1"/>
</dbReference>
<dbReference type="GeneTree" id="ENSGT00940000161104"/>
<dbReference type="CDD" id="cd15539">
    <property type="entry name" value="PHD1_AIRE"/>
    <property type="match status" value="1"/>
</dbReference>
<keyword evidence="5" id="KW-0238">DNA-binding</keyword>
<dbReference type="GO" id="GO:0008270">
    <property type="term" value="F:zinc ion binding"/>
    <property type="evidence" value="ECO:0007669"/>
    <property type="project" value="UniProtKB-KW"/>
</dbReference>
<protein>
    <recommendedName>
        <fullName evidence="13">Autoimmune regulator</fullName>
    </recommendedName>
</protein>
<evidence type="ECO:0000256" key="1">
    <source>
        <dbReference type="ARBA" id="ARBA00022553"/>
    </source>
</evidence>
<dbReference type="CDD" id="cd15540">
    <property type="entry name" value="PHD2_AIRE"/>
    <property type="match status" value="1"/>
</dbReference>
<dbReference type="InterPro" id="IPR004865">
    <property type="entry name" value="HSR_dom"/>
</dbReference>
<dbReference type="STRING" id="29139.ENSVURP00010000787"/>
<dbReference type="Gene3D" id="3.10.390.10">
    <property type="entry name" value="SAND domain-like"/>
    <property type="match status" value="1"/>
</dbReference>
<dbReference type="PROSITE" id="PS50864">
    <property type="entry name" value="SAND"/>
    <property type="match status" value="1"/>
</dbReference>
<feature type="region of interest" description="Disordered" evidence="7">
    <location>
        <begin position="140"/>
        <end position="164"/>
    </location>
</feature>
<dbReference type="PROSITE" id="PS01359">
    <property type="entry name" value="ZF_PHD_1"/>
    <property type="match status" value="1"/>
</dbReference>
<sequence>PAGPSGETDVRQLLKLYRTEISMAVDDTFPLLHGLADHDVITEDKFKETQSLREKDGCHKALHALLSWLLGRDSASIRSFWTVLFKDYNLERYGRLQAIHSSFPKGERTVVWGSPSVQRTALAAPDHASPLWILASSSTWPPHKVKPPKKPENPEPPRFPLGNGIRSVSASVQRAVAVASSELPGTCGAVEGVLIKQVFESGGSKKCIQVGGEFYTPGKFEEPSGKNKTRSPKPPTRTKATQAPQNVRPGRAELQQSQQNGVPAAPAQPSELHLHQKNDDECAVCRDGGELICCDGCPRAFHLACLEPPLTEIPSGMWRCGCCIVGKVHQDGHHGEDRAPQICRDVSSLFSSSYLVRGPDSFSQKPKVGGVLCCWLTFLCCPPGDGISLWQKLSAEDRCEVCQRSEDVLHCAQCSRAFHWRCHFPANSSRTGTRWGSNPHSQAEGANAYSIRQAAFSERVGGLITFSLNPLRAWWGSVFQNSFDGILQWAFQNMSRPLSEAQSFFS</sequence>
<evidence type="ECO:0008006" key="13">
    <source>
        <dbReference type="Google" id="ProtNLM"/>
    </source>
</evidence>
<feature type="domain" description="HSR" evidence="10">
    <location>
        <begin position="1"/>
        <end position="108"/>
    </location>
</feature>
<dbReference type="GO" id="GO:0000981">
    <property type="term" value="F:DNA-binding transcription factor activity, RNA polymerase II-specific"/>
    <property type="evidence" value="ECO:0007669"/>
    <property type="project" value="TreeGrafter"/>
</dbReference>
<evidence type="ECO:0000313" key="11">
    <source>
        <dbReference type="Ensembl" id="ENSVURP00010000787.1"/>
    </source>
</evidence>
<keyword evidence="3 6" id="KW-0863">Zinc-finger</keyword>
<dbReference type="InterPro" id="IPR000770">
    <property type="entry name" value="SAND_dom"/>
</dbReference>
<reference evidence="12" key="1">
    <citation type="submission" date="2018-12" db="EMBL/GenBank/DDBJ databases">
        <authorList>
            <person name="Yazar S."/>
        </authorList>
    </citation>
    <scope>NUCLEOTIDE SEQUENCE [LARGE SCALE GENOMIC DNA]</scope>
</reference>
<evidence type="ECO:0000313" key="12">
    <source>
        <dbReference type="Proteomes" id="UP000314987"/>
    </source>
</evidence>
<evidence type="ECO:0000259" key="8">
    <source>
        <dbReference type="PROSITE" id="PS50016"/>
    </source>
</evidence>
<organism evidence="11 12">
    <name type="scientific">Vombatus ursinus</name>
    <name type="common">Common wombat</name>
    <dbReference type="NCBI Taxonomy" id="29139"/>
    <lineage>
        <taxon>Eukaryota</taxon>
        <taxon>Metazoa</taxon>
        <taxon>Chordata</taxon>
        <taxon>Craniata</taxon>
        <taxon>Vertebrata</taxon>
        <taxon>Euteleostomi</taxon>
        <taxon>Mammalia</taxon>
        <taxon>Metatheria</taxon>
        <taxon>Diprotodontia</taxon>
        <taxon>Vombatidae</taxon>
        <taxon>Vombatus</taxon>
    </lineage>
</organism>
<dbReference type="FunFam" id="3.30.40.10:FF:000374">
    <property type="entry name" value="Autoimmune regulator"/>
    <property type="match status" value="1"/>
</dbReference>
<dbReference type="SMART" id="SM00249">
    <property type="entry name" value="PHD"/>
    <property type="match status" value="2"/>
</dbReference>
<dbReference type="Proteomes" id="UP000314987">
    <property type="component" value="Unassembled WGS sequence"/>
</dbReference>
<dbReference type="InterPro" id="IPR008087">
    <property type="entry name" value="AIRE"/>
</dbReference>
<evidence type="ECO:0000256" key="7">
    <source>
        <dbReference type="SAM" id="MobiDB-lite"/>
    </source>
</evidence>
<dbReference type="GO" id="GO:0003677">
    <property type="term" value="F:DNA binding"/>
    <property type="evidence" value="ECO:0007669"/>
    <property type="project" value="UniProtKB-KW"/>
</dbReference>
<keyword evidence="2" id="KW-0479">Metal-binding</keyword>
<evidence type="ECO:0000256" key="6">
    <source>
        <dbReference type="PROSITE-ProRule" id="PRU00146"/>
    </source>
</evidence>
<dbReference type="PRINTS" id="PR01711">
    <property type="entry name" value="AIREGULATOR"/>
</dbReference>
<keyword evidence="12" id="KW-1185">Reference proteome</keyword>
<dbReference type="InterPro" id="IPR042580">
    <property type="entry name" value="AIRE_PHD2"/>
</dbReference>
<dbReference type="PANTHER" id="PTHR46386">
    <property type="entry name" value="NUCLEAR BODY PROTEIN SP140"/>
    <property type="match status" value="1"/>
</dbReference>
<dbReference type="PANTHER" id="PTHR46386:SF11">
    <property type="entry name" value="AUTOIMMUNE REGULATOR"/>
    <property type="match status" value="1"/>
</dbReference>
<dbReference type="GO" id="GO:0006959">
    <property type="term" value="P:humoral immune response"/>
    <property type="evidence" value="ECO:0007669"/>
    <property type="project" value="InterPro"/>
</dbReference>
<dbReference type="AlphaFoldDB" id="A0A4X2JUM0"/>
<dbReference type="GO" id="GO:0045182">
    <property type="term" value="F:translation regulator activity"/>
    <property type="evidence" value="ECO:0007669"/>
    <property type="project" value="InterPro"/>
</dbReference>
<dbReference type="PROSITE" id="PS50016">
    <property type="entry name" value="ZF_PHD_2"/>
    <property type="match status" value="1"/>
</dbReference>
<dbReference type="Pfam" id="PF01342">
    <property type="entry name" value="SAND"/>
    <property type="match status" value="1"/>
</dbReference>
<evidence type="ECO:0000256" key="2">
    <source>
        <dbReference type="ARBA" id="ARBA00022723"/>
    </source>
</evidence>
<evidence type="ECO:0000256" key="4">
    <source>
        <dbReference type="ARBA" id="ARBA00022833"/>
    </source>
</evidence>
<dbReference type="GO" id="GO:0005634">
    <property type="term" value="C:nucleus"/>
    <property type="evidence" value="ECO:0007669"/>
    <property type="project" value="InterPro"/>
</dbReference>
<evidence type="ECO:0000256" key="5">
    <source>
        <dbReference type="ARBA" id="ARBA00023125"/>
    </source>
</evidence>
<dbReference type="InterPro" id="IPR019787">
    <property type="entry name" value="Znf_PHD-finger"/>
</dbReference>
<dbReference type="GO" id="GO:0005737">
    <property type="term" value="C:cytoplasm"/>
    <property type="evidence" value="ECO:0007669"/>
    <property type="project" value="InterPro"/>
</dbReference>
<dbReference type="InterPro" id="IPR010919">
    <property type="entry name" value="SAND-like_dom_sf"/>
</dbReference>
<evidence type="ECO:0000259" key="10">
    <source>
        <dbReference type="PROSITE" id="PS51414"/>
    </source>
</evidence>
<keyword evidence="1" id="KW-0597">Phosphoprotein</keyword>
<reference evidence="11" key="3">
    <citation type="submission" date="2025-09" db="UniProtKB">
        <authorList>
            <consortium name="Ensembl"/>
        </authorList>
    </citation>
    <scope>IDENTIFICATION</scope>
</reference>
<accession>A0A4X2JUM0</accession>
<dbReference type="SUPFAM" id="SSF57903">
    <property type="entry name" value="FYVE/PHD zinc finger"/>
    <property type="match status" value="2"/>
</dbReference>
<dbReference type="SUPFAM" id="SSF63763">
    <property type="entry name" value="SAND domain-like"/>
    <property type="match status" value="1"/>
</dbReference>
<evidence type="ECO:0000259" key="9">
    <source>
        <dbReference type="PROSITE" id="PS50864"/>
    </source>
</evidence>
<name>A0A4X2JUM0_VOMUR</name>
<dbReference type="InterPro" id="IPR013083">
    <property type="entry name" value="Znf_RING/FYVE/PHD"/>
</dbReference>
<feature type="domain" description="PHD-type" evidence="8">
    <location>
        <begin position="279"/>
        <end position="326"/>
    </location>
</feature>
<dbReference type="Pfam" id="PF03172">
    <property type="entry name" value="HSR"/>
    <property type="match status" value="1"/>
</dbReference>
<dbReference type="OMA" id="GSQGCYQ"/>
<dbReference type="InterPro" id="IPR043563">
    <property type="entry name" value="Sp110/Sp140/Sp140L-like"/>
</dbReference>
<dbReference type="InterPro" id="IPR011011">
    <property type="entry name" value="Znf_FYVE_PHD"/>
</dbReference>